<keyword evidence="2" id="KW-0963">Cytoplasm</keyword>
<proteinExistence type="inferred from homology"/>
<evidence type="ECO:0000256" key="2">
    <source>
        <dbReference type="ARBA" id="ARBA00022490"/>
    </source>
</evidence>
<reference evidence="8" key="1">
    <citation type="submission" date="2016-06" db="UniProtKB">
        <authorList>
            <consortium name="WormBaseParasite"/>
        </authorList>
    </citation>
    <scope>IDENTIFICATION</scope>
</reference>
<dbReference type="PANTHER" id="PTHR21107">
    <property type="entry name" value="CYTOCHROME C OXIDASE ASSEMBLY PROTEIN COX19"/>
    <property type="match status" value="1"/>
</dbReference>
<dbReference type="GO" id="GO:0005758">
    <property type="term" value="C:mitochondrial intermembrane space"/>
    <property type="evidence" value="ECO:0007669"/>
    <property type="project" value="TreeGrafter"/>
</dbReference>
<keyword evidence="7" id="KW-1185">Reference proteome</keyword>
<evidence type="ECO:0000313" key="8">
    <source>
        <dbReference type="WBParaSite" id="SCUD_0001984101-mRNA-1"/>
    </source>
</evidence>
<dbReference type="EMBL" id="UZAK01043219">
    <property type="protein sequence ID" value="VDP70408.1"/>
    <property type="molecule type" value="Genomic_DNA"/>
</dbReference>
<dbReference type="AlphaFoldDB" id="A0A183KXP2"/>
<organism evidence="8">
    <name type="scientific">Schistosoma curassoni</name>
    <dbReference type="NCBI Taxonomy" id="6186"/>
    <lineage>
        <taxon>Eukaryota</taxon>
        <taxon>Metazoa</taxon>
        <taxon>Spiralia</taxon>
        <taxon>Lophotrochozoa</taxon>
        <taxon>Platyhelminthes</taxon>
        <taxon>Trematoda</taxon>
        <taxon>Digenea</taxon>
        <taxon>Strigeidida</taxon>
        <taxon>Schistosomatoidea</taxon>
        <taxon>Schistosomatidae</taxon>
        <taxon>Schistosoma</taxon>
    </lineage>
</organism>
<evidence type="ECO:0000256" key="5">
    <source>
        <dbReference type="ARBA" id="ARBA00039385"/>
    </source>
</evidence>
<dbReference type="InterPro" id="IPR051383">
    <property type="entry name" value="COX19"/>
</dbReference>
<gene>
    <name evidence="6" type="ORF">SCUD_LOCUS19839</name>
</gene>
<reference evidence="6 7" key="2">
    <citation type="submission" date="2018-11" db="EMBL/GenBank/DDBJ databases">
        <authorList>
            <consortium name="Pathogen Informatics"/>
        </authorList>
    </citation>
    <scope>NUCLEOTIDE SEQUENCE [LARGE SCALE GENOMIC DNA]</scope>
    <source>
        <strain evidence="6">Dakar</strain>
        <strain evidence="7">Dakar, Senegal</strain>
    </source>
</reference>
<evidence type="ECO:0000313" key="6">
    <source>
        <dbReference type="EMBL" id="VDP70408.1"/>
    </source>
</evidence>
<evidence type="ECO:0000256" key="4">
    <source>
        <dbReference type="ARBA" id="ARBA00038223"/>
    </source>
</evidence>
<dbReference type="Proteomes" id="UP000279833">
    <property type="component" value="Unassembled WGS sequence"/>
</dbReference>
<comment type="similarity">
    <text evidence="4">Belongs to the COX19 family.</text>
</comment>
<evidence type="ECO:0000313" key="7">
    <source>
        <dbReference type="Proteomes" id="UP000279833"/>
    </source>
</evidence>
<evidence type="ECO:0000256" key="3">
    <source>
        <dbReference type="ARBA" id="ARBA00023157"/>
    </source>
</evidence>
<dbReference type="WBParaSite" id="SCUD_0001984101-mRNA-1">
    <property type="protein sequence ID" value="SCUD_0001984101-mRNA-1"/>
    <property type="gene ID" value="SCUD_0001984101"/>
</dbReference>
<accession>A0A183KXP2</accession>
<dbReference type="PANTHER" id="PTHR21107:SF2">
    <property type="entry name" value="CYTOCHROME C OXIDASE ASSEMBLY PROTEIN COX19"/>
    <property type="match status" value="1"/>
</dbReference>
<evidence type="ECO:0000256" key="1">
    <source>
        <dbReference type="ARBA" id="ARBA00004496"/>
    </source>
</evidence>
<keyword evidence="3" id="KW-1015">Disulfide bond</keyword>
<protein>
    <recommendedName>
        <fullName evidence="5">Cytochrome c oxidase assembly protein COX19</fullName>
    </recommendedName>
</protein>
<dbReference type="SUPFAM" id="SSF47072">
    <property type="entry name" value="Cysteine alpha-hairpin motif"/>
    <property type="match status" value="1"/>
</dbReference>
<name>A0A183KXP2_9TREM</name>
<dbReference type="GO" id="GO:0033617">
    <property type="term" value="P:mitochondrial respiratory chain complex IV assembly"/>
    <property type="evidence" value="ECO:0007669"/>
    <property type="project" value="TreeGrafter"/>
</dbReference>
<comment type="subcellular location">
    <subcellularLocation>
        <location evidence="1">Cytoplasm</location>
    </subcellularLocation>
</comment>
<dbReference type="InterPro" id="IPR009069">
    <property type="entry name" value="Cys_alpha_HP_mot_SF"/>
</dbReference>
<dbReference type="STRING" id="6186.A0A183KXP2"/>
<sequence length="101" mass="11487">MGIFLTVSGSSTGYIPNRSQVLPPLRGSFPLDHHGVCKVAMLEWTQCMKKNHWNNSLCRSEAAGYLRCRAENNLMNPDEISLLGFTEEEWNQTNKHFDSKT</sequence>